<keyword evidence="4" id="KW-1185">Reference proteome</keyword>
<name>A0A8B6MCD1_METTU</name>
<evidence type="ECO:0000313" key="4">
    <source>
        <dbReference type="Proteomes" id="UP000485880"/>
    </source>
</evidence>
<proteinExistence type="predicted"/>
<dbReference type="GO" id="GO:0005886">
    <property type="term" value="C:plasma membrane"/>
    <property type="evidence" value="ECO:0007669"/>
    <property type="project" value="TreeGrafter"/>
</dbReference>
<dbReference type="AlphaFoldDB" id="A0A8B6MCD1"/>
<dbReference type="PANTHER" id="PTHR30441:SF4">
    <property type="entry name" value="PROTEIN ASMA"/>
    <property type="match status" value="1"/>
</dbReference>
<dbReference type="GO" id="GO:0090313">
    <property type="term" value="P:regulation of protein targeting to membrane"/>
    <property type="evidence" value="ECO:0007669"/>
    <property type="project" value="TreeGrafter"/>
</dbReference>
<dbReference type="Proteomes" id="UP000485880">
    <property type="component" value="Unassembled WGS sequence"/>
</dbReference>
<reference evidence="3 4" key="1">
    <citation type="submission" date="2019-05" db="EMBL/GenBank/DDBJ databases">
        <authorList>
            <person name="Farhan Ul Haque M."/>
        </authorList>
    </citation>
    <scope>NUCLEOTIDE SEQUENCE [LARGE SCALE GENOMIC DNA]</scope>
    <source>
        <strain evidence="3">2</strain>
    </source>
</reference>
<feature type="region of interest" description="Disordered" evidence="1">
    <location>
        <begin position="1109"/>
        <end position="1134"/>
    </location>
</feature>
<evidence type="ECO:0000259" key="2">
    <source>
        <dbReference type="Pfam" id="PF05170"/>
    </source>
</evidence>
<accession>A0A8B6MCD1</accession>
<organism evidence="3 4">
    <name type="scientific">Methylocella tundrae</name>
    <dbReference type="NCBI Taxonomy" id="227605"/>
    <lineage>
        <taxon>Bacteria</taxon>
        <taxon>Pseudomonadati</taxon>
        <taxon>Pseudomonadota</taxon>
        <taxon>Alphaproteobacteria</taxon>
        <taxon>Hyphomicrobiales</taxon>
        <taxon>Beijerinckiaceae</taxon>
        <taxon>Methylocella</taxon>
    </lineage>
</organism>
<feature type="domain" description="AsmA" evidence="2">
    <location>
        <begin position="7"/>
        <end position="268"/>
    </location>
</feature>
<dbReference type="RefSeq" id="WP_174513947.1">
    <property type="nucleotide sequence ID" value="NZ_CABFMQ020000142.1"/>
</dbReference>
<evidence type="ECO:0000256" key="1">
    <source>
        <dbReference type="SAM" id="MobiDB-lite"/>
    </source>
</evidence>
<dbReference type="EMBL" id="CABFMQ020000142">
    <property type="protein sequence ID" value="VTZ52341.1"/>
    <property type="molecule type" value="Genomic_DNA"/>
</dbReference>
<evidence type="ECO:0000313" key="3">
    <source>
        <dbReference type="EMBL" id="VTZ52341.1"/>
    </source>
</evidence>
<gene>
    <name evidence="3" type="ORF">MPC4_80012</name>
</gene>
<sequence length="1134" mass="119122">MRDSLTVLAIALILVLTAALVGPYFVDWSAQRGWIEAQLTPTLGAPARILGSIDLKLLPTPYFVVEDIELGDPASAWRLTARKLRLEIAIAPLLHGDVDFVEARLEAPRLELTLGPGASLPLPPREYGIARRLRFEKIRVANGAILVNDPAKNRSLTLKGLDFEAEADSLYGPFKAHGALDIEGERTPFRFTTGAAQKGDMKLKLFADARGSHPSVSLDGQLSLRPGGQSFTGAATFEGAEPTWRAAGQLTLDAERAALAAAELRIGGEERAISAKGEAEFDFSSAPKASVTLHSDALDLDLWQSSGGDPHLFLENLNLRPPAPLALSYSAQTLTLGGVIFSDIAANLVFGDRRSGEEAPTWLRFEAEGPGKSRLFLDGQWRAGAEESFNGTAQASAEDASWIRPWLRPLAPQWTPDIVLGAVDLSAKAHLSQKAIELRDLDLRLSGSRFSGALAYRPPSATHPSRFDADLATPSFDLGALPGFDLRAFWTRSFGSSDGSLRLDADALTLGEKESIGALTLDFAKSGDQIALNELTFEGSDGAVVTASGLFSSAKAHLDAKITAPRAERLAALVARSATLSAGDHMLSRVGALSAIDLSLSADAVERNSALALSSLAAKGSIGGAKIEALIESDPKREGHLTMSARADAKEAMPLLRLAGVPLVDSGGLGPAHVEMQAAGLMGQETQASIKASLGAASLAFDGELRADLTQPSIKGRLRFSSADAAPLMRATGVVFPDFAAKVPATLSSDIGLSKAGFTLDNLKANVAGSPVSGSLAFEKGDRNLLTGSIVADTLPAASLFELVLGAPEPAKSGSLWSGLSFAPAAFDLPAARLALTIHDMALPAPIFASGVAAKDVRMSLSTSAGFLDLQDLRMDIGGGRLAGEIKLRRAGEEASLESHLDLADISLDLPAVRARVSGAIDAVGTGKSPDALAAGLAGSGRIILFDLTIPNADPAALARVFATFDQEGHSLEAKEIAAALANELKRAEFKAGSRAFDVAIASGMLHLAPPADGNIGATVAGSFDLRQAILTERLNFVLSALPKDWSGPAPDVSVVIKGPLSAPGVQIDAAALANALSSRAILRESARIESYEFDAHERAFFYQRLRSERRRERERNQAAEDAGAAQTPPRPAD</sequence>
<dbReference type="InterPro" id="IPR052894">
    <property type="entry name" value="AsmA-related"/>
</dbReference>
<protein>
    <recommendedName>
        <fullName evidence="2">AsmA domain-containing protein</fullName>
    </recommendedName>
</protein>
<comment type="caution">
    <text evidence="3">The sequence shown here is derived from an EMBL/GenBank/DDBJ whole genome shotgun (WGS) entry which is preliminary data.</text>
</comment>
<dbReference type="InterPro" id="IPR007844">
    <property type="entry name" value="AsmA"/>
</dbReference>
<feature type="compositionally biased region" description="Basic and acidic residues" evidence="1">
    <location>
        <begin position="1109"/>
        <end position="1119"/>
    </location>
</feature>
<dbReference type="PANTHER" id="PTHR30441">
    <property type="entry name" value="DUF748 DOMAIN-CONTAINING PROTEIN"/>
    <property type="match status" value="1"/>
</dbReference>
<dbReference type="Pfam" id="PF05170">
    <property type="entry name" value="AsmA"/>
    <property type="match status" value="1"/>
</dbReference>